<dbReference type="Proteomes" id="UP000315364">
    <property type="component" value="Chromosome"/>
</dbReference>
<keyword evidence="8" id="KW-1185">Reference proteome</keyword>
<protein>
    <submittedName>
        <fullName evidence="7">Co-chaperone YbbN</fullName>
    </submittedName>
</protein>
<evidence type="ECO:0000256" key="2">
    <source>
        <dbReference type="ARBA" id="ARBA00022448"/>
    </source>
</evidence>
<dbReference type="Pfam" id="PF14559">
    <property type="entry name" value="TPR_19"/>
    <property type="match status" value="1"/>
</dbReference>
<keyword evidence="5" id="KW-0676">Redox-active center</keyword>
<dbReference type="GO" id="GO:0006950">
    <property type="term" value="P:response to stress"/>
    <property type="evidence" value="ECO:0007669"/>
    <property type="project" value="UniProtKB-ARBA"/>
</dbReference>
<dbReference type="EMBL" id="CP042304">
    <property type="protein sequence ID" value="QDZ12453.1"/>
    <property type="molecule type" value="Genomic_DNA"/>
</dbReference>
<evidence type="ECO:0000313" key="8">
    <source>
        <dbReference type="Proteomes" id="UP000315364"/>
    </source>
</evidence>
<dbReference type="SUPFAM" id="SSF52833">
    <property type="entry name" value="Thioredoxin-like"/>
    <property type="match status" value="1"/>
</dbReference>
<dbReference type="GO" id="GO:0045454">
    <property type="term" value="P:cell redox homeostasis"/>
    <property type="evidence" value="ECO:0007669"/>
    <property type="project" value="TreeGrafter"/>
</dbReference>
<evidence type="ECO:0000313" key="7">
    <source>
        <dbReference type="EMBL" id="QDZ12453.1"/>
    </source>
</evidence>
<dbReference type="FunFam" id="3.40.30.10:FF:000001">
    <property type="entry name" value="Thioredoxin"/>
    <property type="match status" value="1"/>
</dbReference>
<keyword evidence="2" id="KW-0813">Transport</keyword>
<feature type="domain" description="Thioredoxin" evidence="6">
    <location>
        <begin position="9"/>
        <end position="128"/>
    </location>
</feature>
<dbReference type="GO" id="GO:0015035">
    <property type="term" value="F:protein-disulfide reductase activity"/>
    <property type="evidence" value="ECO:0007669"/>
    <property type="project" value="UniProtKB-ARBA"/>
</dbReference>
<dbReference type="GO" id="GO:0005829">
    <property type="term" value="C:cytosol"/>
    <property type="evidence" value="ECO:0007669"/>
    <property type="project" value="TreeGrafter"/>
</dbReference>
<dbReference type="InterPro" id="IPR036249">
    <property type="entry name" value="Thioredoxin-like_sf"/>
</dbReference>
<proteinExistence type="inferred from homology"/>
<keyword evidence="4" id="KW-1015">Disulfide bond</keyword>
<organism evidence="7 8">
    <name type="scientific">Devosia ginsengisoli</name>
    <dbReference type="NCBI Taxonomy" id="400770"/>
    <lineage>
        <taxon>Bacteria</taxon>
        <taxon>Pseudomonadati</taxon>
        <taxon>Pseudomonadota</taxon>
        <taxon>Alphaproteobacteria</taxon>
        <taxon>Hyphomicrobiales</taxon>
        <taxon>Devosiaceae</taxon>
        <taxon>Devosia</taxon>
    </lineage>
</organism>
<dbReference type="OrthoDB" id="9790390at2"/>
<dbReference type="SUPFAM" id="SSF48452">
    <property type="entry name" value="TPR-like"/>
    <property type="match status" value="1"/>
</dbReference>
<dbReference type="AlphaFoldDB" id="A0A5B8LWG0"/>
<dbReference type="CDD" id="cd02956">
    <property type="entry name" value="ybbN"/>
    <property type="match status" value="1"/>
</dbReference>
<comment type="similarity">
    <text evidence="1">Belongs to the thioredoxin family.</text>
</comment>
<keyword evidence="3" id="KW-0249">Electron transport</keyword>
<evidence type="ECO:0000256" key="1">
    <source>
        <dbReference type="ARBA" id="ARBA00008987"/>
    </source>
</evidence>
<evidence type="ECO:0000256" key="5">
    <source>
        <dbReference type="ARBA" id="ARBA00023284"/>
    </source>
</evidence>
<evidence type="ECO:0000256" key="3">
    <source>
        <dbReference type="ARBA" id="ARBA00022982"/>
    </source>
</evidence>
<dbReference type="PROSITE" id="PS51352">
    <property type="entry name" value="THIOREDOXIN_2"/>
    <property type="match status" value="1"/>
</dbReference>
<accession>A0A5B8LWG0</accession>
<name>A0A5B8LWG0_9HYPH</name>
<dbReference type="Gene3D" id="3.40.30.10">
    <property type="entry name" value="Glutaredoxin"/>
    <property type="match status" value="1"/>
</dbReference>
<dbReference type="InterPro" id="IPR013766">
    <property type="entry name" value="Thioredoxin_domain"/>
</dbReference>
<dbReference type="Gene3D" id="1.25.40.10">
    <property type="entry name" value="Tetratricopeptide repeat domain"/>
    <property type="match status" value="2"/>
</dbReference>
<sequence>MSAPFNGLADAPQSTPPAGALIRESSDAAFKADVIDASLDQPVLVDFWAPWCGPCRQLTPTLEKVINEKAGAIKLVKINIDEHPQIAGQLGVQSIPAVFAFAGGRPVDGFMGAMPEGEVRRFAEKVIAGAPAPQPAEGSMEAQITEAVAAAEEAFTAGDLGRAAQIFGMVLQHQPDHAASLIGLTKVYLAAGETEQAKATLDMVPEAERKGDAYTSLANSIRLLGEAANLSETAALEAAVATNPDDHQARYDLALALNAEGKRLEAAEALVAIFKRDRTWNEDGARKKLLEFFEAWGPKDAATTKGRRLLSAALFS</sequence>
<dbReference type="PANTHER" id="PTHR45663">
    <property type="entry name" value="GEO12009P1"/>
    <property type="match status" value="1"/>
</dbReference>
<dbReference type="RefSeq" id="WP_146291493.1">
    <property type="nucleotide sequence ID" value="NZ_CP042304.1"/>
</dbReference>
<dbReference type="PROSITE" id="PS00194">
    <property type="entry name" value="THIOREDOXIN_1"/>
    <property type="match status" value="1"/>
</dbReference>
<dbReference type="PRINTS" id="PR00421">
    <property type="entry name" value="THIOREDOXIN"/>
</dbReference>
<evidence type="ECO:0000256" key="4">
    <source>
        <dbReference type="ARBA" id="ARBA00023157"/>
    </source>
</evidence>
<gene>
    <name evidence="7" type="ORF">FPZ08_17865</name>
</gene>
<dbReference type="KEGG" id="dea:FPZ08_17865"/>
<dbReference type="Pfam" id="PF14561">
    <property type="entry name" value="TPR_20"/>
    <property type="match status" value="1"/>
</dbReference>
<evidence type="ECO:0000259" key="6">
    <source>
        <dbReference type="PROSITE" id="PS51352"/>
    </source>
</evidence>
<dbReference type="InterPro" id="IPR011990">
    <property type="entry name" value="TPR-like_helical_dom_sf"/>
</dbReference>
<reference evidence="7 8" key="1">
    <citation type="submission" date="2019-07" db="EMBL/GenBank/DDBJ databases">
        <title>Full genome sequence of Devosia sp. Gsoil 520.</title>
        <authorList>
            <person name="Im W.-T."/>
        </authorList>
    </citation>
    <scope>NUCLEOTIDE SEQUENCE [LARGE SCALE GENOMIC DNA]</scope>
    <source>
        <strain evidence="7 8">Gsoil 520</strain>
    </source>
</reference>
<dbReference type="Pfam" id="PF00085">
    <property type="entry name" value="Thioredoxin"/>
    <property type="match status" value="1"/>
</dbReference>
<dbReference type="InterPro" id="IPR017937">
    <property type="entry name" value="Thioredoxin_CS"/>
</dbReference>
<dbReference type="PANTHER" id="PTHR45663:SF11">
    <property type="entry name" value="GEO12009P1"/>
    <property type="match status" value="1"/>
</dbReference>